<feature type="region of interest" description="Disordered" evidence="7">
    <location>
        <begin position="1"/>
        <end position="20"/>
    </location>
</feature>
<feature type="transmembrane region" description="Helical" evidence="8">
    <location>
        <begin position="155"/>
        <end position="179"/>
    </location>
</feature>
<dbReference type="Gene3D" id="1.20.1720.10">
    <property type="entry name" value="Multidrug resistance protein D"/>
    <property type="match status" value="1"/>
</dbReference>
<reference evidence="10 11" key="1">
    <citation type="submission" date="2016-09" db="EMBL/GenBank/DDBJ databases">
        <title>Complete genome sequence of microbes from the polar regions.</title>
        <authorList>
            <person name="Liao L."/>
            <person name="Chen B."/>
        </authorList>
    </citation>
    <scope>NUCLEOTIDE SEQUENCE [LARGE SCALE GENOMIC DNA]</scope>
    <source>
        <strain evidence="10 11">ZS314</strain>
    </source>
</reference>
<evidence type="ECO:0000256" key="5">
    <source>
        <dbReference type="ARBA" id="ARBA00022989"/>
    </source>
</evidence>
<proteinExistence type="predicted"/>
<sequence>MTDPTTRPTATHTAGSVDDRPVRARPRDWAALVVLMLPVLLVSIDNTVLSFALPEISLEFATSGTMLLWIVDSYPLVLAGLLVAMGSFGDRFGRRRMLIVGAIGFGVLSVVAAFAESAGALVASRAALGFFGAMLMPSTLSLLRNIFLDREQRRLALAIWASGFAAGSALGPIVGGFLIEGFGWRSVFLLAVPMLALMLVFTPLLVPESKDPRPGPIDPLSVVLSIATLFPLVLAIKSFATDGVGPVAAIGLAIAALAGIWFVRRQLARPVPMLDVRLFSYAPFSGAVLVNFLAVFSLTGFLYFGAQHLQLVLGLGPVQSGLLLLPGLLVMIAMGLAAVRIVKRVHPRVVVSAALVLSAVGYLLIAVVGNGTSGLALAVAFAVLSAGIGASETLSNDLIVSAVPAEKAGSAAGISETAYEVGAVFGTAVLGSILVSSYRDAIDLPAGLSERQQAISSETLGGAINVAGELPAPLGQALIETARHAFDSGITTTAGIGAVLMVAASYLAWRTLRDAR</sequence>
<feature type="transmembrane region" description="Helical" evidence="8">
    <location>
        <begin position="121"/>
        <end position="143"/>
    </location>
</feature>
<dbReference type="GO" id="GO:0005886">
    <property type="term" value="C:plasma membrane"/>
    <property type="evidence" value="ECO:0007669"/>
    <property type="project" value="UniProtKB-SubCell"/>
</dbReference>
<evidence type="ECO:0000256" key="1">
    <source>
        <dbReference type="ARBA" id="ARBA00004651"/>
    </source>
</evidence>
<accession>A0A7L5AJ63</accession>
<dbReference type="CDD" id="cd17321">
    <property type="entry name" value="MFS_MMR_MDR_like"/>
    <property type="match status" value="1"/>
</dbReference>
<keyword evidence="6 8" id="KW-0472">Membrane</keyword>
<dbReference type="Gene3D" id="1.20.1250.20">
    <property type="entry name" value="MFS general substrate transporter like domains"/>
    <property type="match status" value="1"/>
</dbReference>
<dbReference type="SUPFAM" id="SSF103473">
    <property type="entry name" value="MFS general substrate transporter"/>
    <property type="match status" value="1"/>
</dbReference>
<keyword evidence="4 8" id="KW-0812">Transmembrane</keyword>
<keyword evidence="5 8" id="KW-1133">Transmembrane helix</keyword>
<evidence type="ECO:0000256" key="7">
    <source>
        <dbReference type="SAM" id="MobiDB-lite"/>
    </source>
</evidence>
<keyword evidence="3" id="KW-1003">Cell membrane</keyword>
<evidence type="ECO:0000256" key="2">
    <source>
        <dbReference type="ARBA" id="ARBA00022448"/>
    </source>
</evidence>
<gene>
    <name evidence="10" type="ORF">BHD05_00310</name>
</gene>
<keyword evidence="11" id="KW-1185">Reference proteome</keyword>
<dbReference type="Proteomes" id="UP000464507">
    <property type="component" value="Chromosome"/>
</dbReference>
<evidence type="ECO:0000256" key="4">
    <source>
        <dbReference type="ARBA" id="ARBA00022692"/>
    </source>
</evidence>
<dbReference type="EMBL" id="CP017146">
    <property type="protein sequence ID" value="QHO68319.1"/>
    <property type="molecule type" value="Genomic_DNA"/>
</dbReference>
<dbReference type="InterPro" id="IPR036259">
    <property type="entry name" value="MFS_trans_sf"/>
</dbReference>
<evidence type="ECO:0000259" key="9">
    <source>
        <dbReference type="PROSITE" id="PS50850"/>
    </source>
</evidence>
<dbReference type="OrthoDB" id="9781469at2"/>
<dbReference type="AlphaFoldDB" id="A0A7L5AJ63"/>
<feature type="transmembrane region" description="Helical" evidence="8">
    <location>
        <begin position="29"/>
        <end position="54"/>
    </location>
</feature>
<dbReference type="RefSeq" id="WP_161884669.1">
    <property type="nucleotide sequence ID" value="NZ_CP017146.1"/>
</dbReference>
<feature type="transmembrane region" description="Helical" evidence="8">
    <location>
        <begin position="66"/>
        <end position="85"/>
    </location>
</feature>
<dbReference type="InterPro" id="IPR011701">
    <property type="entry name" value="MFS"/>
</dbReference>
<keyword evidence="2" id="KW-0813">Transport</keyword>
<dbReference type="Pfam" id="PF07690">
    <property type="entry name" value="MFS_1"/>
    <property type="match status" value="1"/>
</dbReference>
<evidence type="ECO:0000313" key="11">
    <source>
        <dbReference type="Proteomes" id="UP000464507"/>
    </source>
</evidence>
<evidence type="ECO:0000256" key="8">
    <source>
        <dbReference type="SAM" id="Phobius"/>
    </source>
</evidence>
<dbReference type="PANTHER" id="PTHR42718">
    <property type="entry name" value="MAJOR FACILITATOR SUPERFAMILY MULTIDRUG TRANSPORTER MFSC"/>
    <property type="match status" value="1"/>
</dbReference>
<comment type="subcellular location">
    <subcellularLocation>
        <location evidence="1">Cell membrane</location>
        <topology evidence="1">Multi-pass membrane protein</topology>
    </subcellularLocation>
</comment>
<protein>
    <submittedName>
        <fullName evidence="10">MFS transporter</fullName>
    </submittedName>
</protein>
<dbReference type="InterPro" id="IPR020846">
    <property type="entry name" value="MFS_dom"/>
</dbReference>
<dbReference type="KEGG" id="mant:BHD05_00310"/>
<feature type="transmembrane region" description="Helical" evidence="8">
    <location>
        <begin position="185"/>
        <end position="205"/>
    </location>
</feature>
<evidence type="ECO:0000256" key="3">
    <source>
        <dbReference type="ARBA" id="ARBA00022475"/>
    </source>
</evidence>
<feature type="compositionally biased region" description="Low complexity" evidence="7">
    <location>
        <begin position="1"/>
        <end position="14"/>
    </location>
</feature>
<feature type="transmembrane region" description="Helical" evidence="8">
    <location>
        <begin position="217"/>
        <end position="237"/>
    </location>
</feature>
<evidence type="ECO:0000256" key="6">
    <source>
        <dbReference type="ARBA" id="ARBA00023136"/>
    </source>
</evidence>
<feature type="domain" description="Major facilitator superfamily (MFS) profile" evidence="9">
    <location>
        <begin position="31"/>
        <end position="516"/>
    </location>
</feature>
<name>A0A7L5AJ63_9MICO</name>
<dbReference type="PROSITE" id="PS50850">
    <property type="entry name" value="MFS"/>
    <property type="match status" value="1"/>
</dbReference>
<dbReference type="GO" id="GO:0022857">
    <property type="term" value="F:transmembrane transporter activity"/>
    <property type="evidence" value="ECO:0007669"/>
    <property type="project" value="InterPro"/>
</dbReference>
<feature type="transmembrane region" description="Helical" evidence="8">
    <location>
        <begin position="324"/>
        <end position="342"/>
    </location>
</feature>
<organism evidence="10 11">
    <name type="scientific">Marisediminicola antarctica</name>
    <dbReference type="NCBI Taxonomy" id="674079"/>
    <lineage>
        <taxon>Bacteria</taxon>
        <taxon>Bacillati</taxon>
        <taxon>Actinomycetota</taxon>
        <taxon>Actinomycetes</taxon>
        <taxon>Micrococcales</taxon>
        <taxon>Microbacteriaceae</taxon>
        <taxon>Marisediminicola</taxon>
    </lineage>
</organism>
<feature type="transmembrane region" description="Helical" evidence="8">
    <location>
        <begin position="97"/>
        <end position="115"/>
    </location>
</feature>
<feature type="transmembrane region" description="Helical" evidence="8">
    <location>
        <begin position="349"/>
        <end position="368"/>
    </location>
</feature>
<evidence type="ECO:0000313" key="10">
    <source>
        <dbReference type="EMBL" id="QHO68319.1"/>
    </source>
</evidence>
<feature type="transmembrane region" description="Helical" evidence="8">
    <location>
        <begin position="489"/>
        <end position="509"/>
    </location>
</feature>
<feature type="transmembrane region" description="Helical" evidence="8">
    <location>
        <begin position="243"/>
        <end position="263"/>
    </location>
</feature>
<feature type="transmembrane region" description="Helical" evidence="8">
    <location>
        <begin position="284"/>
        <end position="304"/>
    </location>
</feature>
<dbReference type="PANTHER" id="PTHR42718:SF47">
    <property type="entry name" value="METHYL VIOLOGEN RESISTANCE PROTEIN SMVA"/>
    <property type="match status" value="1"/>
</dbReference>